<dbReference type="InterPro" id="IPR011994">
    <property type="entry name" value="Cytidylate_kinase_dom"/>
</dbReference>
<dbReference type="Gene3D" id="3.40.50.300">
    <property type="entry name" value="P-loop containing nucleotide triphosphate hydrolases"/>
    <property type="match status" value="1"/>
</dbReference>
<comment type="subcellular location">
    <subcellularLocation>
        <location evidence="8">Cytoplasm</location>
    </subcellularLocation>
</comment>
<evidence type="ECO:0000256" key="2">
    <source>
        <dbReference type="ARBA" id="ARBA00022679"/>
    </source>
</evidence>
<gene>
    <name evidence="8" type="primary">cmk</name>
    <name evidence="10" type="ORF">SCL_1183</name>
</gene>
<evidence type="ECO:0000259" key="9">
    <source>
        <dbReference type="Pfam" id="PF02224"/>
    </source>
</evidence>
<dbReference type="Pfam" id="PF02224">
    <property type="entry name" value="Cytidylate_kin"/>
    <property type="match status" value="1"/>
</dbReference>
<dbReference type="InterPro" id="IPR027417">
    <property type="entry name" value="P-loop_NTPase"/>
</dbReference>
<comment type="catalytic activity">
    <reaction evidence="6 8">
        <text>dCMP + ATP = dCDP + ADP</text>
        <dbReference type="Rhea" id="RHEA:25094"/>
        <dbReference type="ChEBI" id="CHEBI:30616"/>
        <dbReference type="ChEBI" id="CHEBI:57566"/>
        <dbReference type="ChEBI" id="CHEBI:58593"/>
        <dbReference type="ChEBI" id="CHEBI:456216"/>
        <dbReference type="EC" id="2.7.4.25"/>
    </reaction>
</comment>
<name>A0A1B4XFC7_9GAMM</name>
<dbReference type="FunCoup" id="A0A1B4XFC7">
    <property type="interactions" value="354"/>
</dbReference>
<evidence type="ECO:0000313" key="10">
    <source>
        <dbReference type="EMBL" id="BAV33496.1"/>
    </source>
</evidence>
<keyword evidence="5 8" id="KW-0067">ATP-binding</keyword>
<dbReference type="SUPFAM" id="SSF52540">
    <property type="entry name" value="P-loop containing nucleoside triphosphate hydrolases"/>
    <property type="match status" value="1"/>
</dbReference>
<accession>A0A1B4XFC7</accession>
<protein>
    <recommendedName>
        <fullName evidence="8">Cytidylate kinase</fullName>
        <shortName evidence="8">CK</shortName>
        <ecNumber evidence="8">2.7.4.25</ecNumber>
    </recommendedName>
    <alternativeName>
        <fullName evidence="8">Cytidine monophosphate kinase</fullName>
        <shortName evidence="8">CMP kinase</shortName>
    </alternativeName>
</protein>
<dbReference type="KEGG" id="slim:SCL_1183"/>
<dbReference type="NCBIfam" id="TIGR00017">
    <property type="entry name" value="cmk"/>
    <property type="match status" value="1"/>
</dbReference>
<keyword evidence="11" id="KW-1185">Reference proteome</keyword>
<evidence type="ECO:0000256" key="4">
    <source>
        <dbReference type="ARBA" id="ARBA00022777"/>
    </source>
</evidence>
<feature type="binding site" evidence="8">
    <location>
        <begin position="13"/>
        <end position="21"/>
    </location>
    <ligand>
        <name>ATP</name>
        <dbReference type="ChEBI" id="CHEBI:30616"/>
    </ligand>
</feature>
<dbReference type="GO" id="GO:0005737">
    <property type="term" value="C:cytoplasm"/>
    <property type="evidence" value="ECO:0007669"/>
    <property type="project" value="UniProtKB-SubCell"/>
</dbReference>
<keyword evidence="3 8" id="KW-0547">Nucleotide-binding</keyword>
<dbReference type="GO" id="GO:0005524">
    <property type="term" value="F:ATP binding"/>
    <property type="evidence" value="ECO:0007669"/>
    <property type="project" value="UniProtKB-UniRule"/>
</dbReference>
<dbReference type="CDD" id="cd02020">
    <property type="entry name" value="CMPK"/>
    <property type="match status" value="1"/>
</dbReference>
<dbReference type="Proteomes" id="UP000243180">
    <property type="component" value="Chromosome"/>
</dbReference>
<evidence type="ECO:0000256" key="8">
    <source>
        <dbReference type="HAMAP-Rule" id="MF_00238"/>
    </source>
</evidence>
<keyword evidence="4 8" id="KW-0418">Kinase</keyword>
<dbReference type="EMBL" id="AP014879">
    <property type="protein sequence ID" value="BAV33496.1"/>
    <property type="molecule type" value="Genomic_DNA"/>
</dbReference>
<evidence type="ECO:0000256" key="7">
    <source>
        <dbReference type="ARBA" id="ARBA00048478"/>
    </source>
</evidence>
<dbReference type="EC" id="2.7.4.25" evidence="8"/>
<keyword evidence="8" id="KW-0963">Cytoplasm</keyword>
<dbReference type="GO" id="GO:0036430">
    <property type="term" value="F:CMP kinase activity"/>
    <property type="evidence" value="ECO:0007669"/>
    <property type="project" value="RHEA"/>
</dbReference>
<comment type="similarity">
    <text evidence="1 8">Belongs to the cytidylate kinase family. Type 1 subfamily.</text>
</comment>
<evidence type="ECO:0000256" key="5">
    <source>
        <dbReference type="ARBA" id="ARBA00022840"/>
    </source>
</evidence>
<dbReference type="RefSeq" id="WP_172425942.1">
    <property type="nucleotide sequence ID" value="NZ_AP014879.1"/>
</dbReference>
<dbReference type="GO" id="GO:0006220">
    <property type="term" value="P:pyrimidine nucleotide metabolic process"/>
    <property type="evidence" value="ECO:0007669"/>
    <property type="project" value="UniProtKB-UniRule"/>
</dbReference>
<evidence type="ECO:0000256" key="1">
    <source>
        <dbReference type="ARBA" id="ARBA00009427"/>
    </source>
</evidence>
<keyword evidence="2 8" id="KW-0808">Transferase</keyword>
<evidence type="ECO:0000256" key="6">
    <source>
        <dbReference type="ARBA" id="ARBA00047615"/>
    </source>
</evidence>
<feature type="domain" description="Cytidylate kinase" evidence="9">
    <location>
        <begin position="10"/>
        <end position="221"/>
    </location>
</feature>
<organism evidence="10 11">
    <name type="scientific">Sulfuricaulis limicola</name>
    <dbReference type="NCBI Taxonomy" id="1620215"/>
    <lineage>
        <taxon>Bacteria</taxon>
        <taxon>Pseudomonadati</taxon>
        <taxon>Pseudomonadota</taxon>
        <taxon>Gammaproteobacteria</taxon>
        <taxon>Acidiferrobacterales</taxon>
        <taxon>Acidiferrobacteraceae</taxon>
        <taxon>Sulfuricaulis</taxon>
    </lineage>
</organism>
<evidence type="ECO:0000256" key="3">
    <source>
        <dbReference type="ARBA" id="ARBA00022741"/>
    </source>
</evidence>
<dbReference type="InterPro" id="IPR003136">
    <property type="entry name" value="Cytidylate_kin"/>
</dbReference>
<dbReference type="InParanoid" id="A0A1B4XFC7"/>
<dbReference type="HAMAP" id="MF_00238">
    <property type="entry name" value="Cytidyl_kinase_type1"/>
    <property type="match status" value="1"/>
</dbReference>
<sequence>MSDITIPVLTIDGPSGSGKGTVGQVLAQRLGWHFLDSGALYRALGVAAEQAGVSFEDRPALVRLATSMDIRFVPRADGAPAVVLLHGAEIGDQLRTETSGRLASLVAAIPEVRQALLQKQHSFRQPPGLVADGRDMGSTVFPDAILKVFLTASPEVRAARRHKQLMEKGFDVNLPRLLDEIRERDARDAGRAVSPLKPAEDACILDTSQLDISGVVERVHGLLRERHRPG</sequence>
<dbReference type="AlphaFoldDB" id="A0A1B4XFC7"/>
<dbReference type="GO" id="GO:0036431">
    <property type="term" value="F:dCMP kinase activity"/>
    <property type="evidence" value="ECO:0007669"/>
    <property type="project" value="InterPro"/>
</dbReference>
<proteinExistence type="inferred from homology"/>
<evidence type="ECO:0000313" key="11">
    <source>
        <dbReference type="Proteomes" id="UP000243180"/>
    </source>
</evidence>
<comment type="catalytic activity">
    <reaction evidence="7 8">
        <text>CMP + ATP = CDP + ADP</text>
        <dbReference type="Rhea" id="RHEA:11600"/>
        <dbReference type="ChEBI" id="CHEBI:30616"/>
        <dbReference type="ChEBI" id="CHEBI:58069"/>
        <dbReference type="ChEBI" id="CHEBI:60377"/>
        <dbReference type="ChEBI" id="CHEBI:456216"/>
        <dbReference type="EC" id="2.7.4.25"/>
    </reaction>
</comment>
<reference evidence="10 11" key="1">
    <citation type="submission" date="2015-05" db="EMBL/GenBank/DDBJ databases">
        <title>Complete genome sequence of a sulfur-oxidizing gammaproteobacterium strain HA5.</title>
        <authorList>
            <person name="Miura A."/>
            <person name="Kojima H."/>
            <person name="Fukui M."/>
        </authorList>
    </citation>
    <scope>NUCLEOTIDE SEQUENCE [LARGE SCALE GENOMIC DNA]</scope>
    <source>
        <strain evidence="10 11">HA5</strain>
    </source>
</reference>